<keyword evidence="3" id="KW-1185">Reference proteome</keyword>
<proteinExistence type="predicted"/>
<reference evidence="2 3" key="1">
    <citation type="journal article" date="2006" name="Science">
        <title>Genome of rice cluster I archaea -- the key methane producers in the rice rhizosphere.</title>
        <authorList>
            <person name="Erkel C."/>
            <person name="Kube M."/>
            <person name="Reinhardt R."/>
            <person name="Liesack W."/>
        </authorList>
    </citation>
    <scope>NUCLEOTIDE SEQUENCE [LARGE SCALE GENOMIC DNA]</scope>
    <source>
        <strain evidence="3">DSM 22066 / NBRC 105507 / MRE50</strain>
    </source>
</reference>
<dbReference type="GeneID" id="5144255"/>
<dbReference type="CDD" id="cd01012">
    <property type="entry name" value="YcaC_related"/>
    <property type="match status" value="1"/>
</dbReference>
<evidence type="ECO:0000259" key="1">
    <source>
        <dbReference type="Pfam" id="PF00857"/>
    </source>
</evidence>
<dbReference type="Gene3D" id="3.40.50.850">
    <property type="entry name" value="Isochorismatase-like"/>
    <property type="match status" value="1"/>
</dbReference>
<gene>
    <name evidence="2" type="ORF">RCIX1401</name>
</gene>
<feature type="domain" description="Isochorismatase-like" evidence="1">
    <location>
        <begin position="21"/>
        <end position="173"/>
    </location>
</feature>
<sequence length="239" mass="26786">MTSLPVRNQEEDHLLTPKNCVLILIDYQPPQIFTTKSMDRQRMIDNVVALTKIAKNFGLPIILTTVNVTNGVNPPTIPQLRSIIPEVREIDRTTINSWEDEEFVNAVKATGRKKLLMAALWTEACLIFPALDALKEGYEVYPVIDCLGGTSIESHQAALNRAVQAGAQLTTWNGVGCELQRDWARKETVPGWIKANIEQGEAWGWYLTIEHEVNEFHNYVPKAHGEAEPAQSARKEAQA</sequence>
<dbReference type="eggNOG" id="arCOG01943">
    <property type="taxonomic scope" value="Archaea"/>
</dbReference>
<dbReference type="OrthoDB" id="350027at2157"/>
<accession>Q0W4M0</accession>
<dbReference type="GO" id="GO:0016787">
    <property type="term" value="F:hydrolase activity"/>
    <property type="evidence" value="ECO:0007669"/>
    <property type="project" value="UniProtKB-KW"/>
</dbReference>
<organism evidence="2 3">
    <name type="scientific">Methanocella arvoryzae (strain DSM 22066 / NBRC 105507 / MRE50)</name>
    <dbReference type="NCBI Taxonomy" id="351160"/>
    <lineage>
        <taxon>Archaea</taxon>
        <taxon>Methanobacteriati</taxon>
        <taxon>Methanobacteriota</taxon>
        <taxon>Stenosarchaea group</taxon>
        <taxon>Methanomicrobia</taxon>
        <taxon>Methanocellales</taxon>
        <taxon>Methanocellaceae</taxon>
        <taxon>Methanocella</taxon>
    </lineage>
</organism>
<dbReference type="InterPro" id="IPR000868">
    <property type="entry name" value="Isochorismatase-like_dom"/>
</dbReference>
<keyword evidence="2" id="KW-0378">Hydrolase</keyword>
<evidence type="ECO:0000313" key="2">
    <source>
        <dbReference type="EMBL" id="CAJ36673.1"/>
    </source>
</evidence>
<dbReference type="InterPro" id="IPR053152">
    <property type="entry name" value="Hydrolase_YcaC-like"/>
</dbReference>
<dbReference type="Pfam" id="PF00857">
    <property type="entry name" value="Isochorismatase"/>
    <property type="match status" value="1"/>
</dbReference>
<dbReference type="RefSeq" id="WP_012035878.1">
    <property type="nucleotide sequence ID" value="NC_009464.1"/>
</dbReference>
<dbReference type="EMBL" id="AM114193">
    <property type="protein sequence ID" value="CAJ36673.1"/>
    <property type="molecule type" value="Genomic_DNA"/>
</dbReference>
<dbReference type="PANTHER" id="PTHR43559:SF1">
    <property type="entry name" value="HYDROLASE"/>
    <property type="match status" value="1"/>
</dbReference>
<dbReference type="KEGG" id="rci:RCIX1401"/>
<dbReference type="SUPFAM" id="SSF52499">
    <property type="entry name" value="Isochorismatase-like hydrolases"/>
    <property type="match status" value="1"/>
</dbReference>
<protein>
    <submittedName>
        <fullName evidence="2">Hydrolase (Isochorismatase family)</fullName>
    </submittedName>
</protein>
<dbReference type="AlphaFoldDB" id="Q0W4M0"/>
<dbReference type="STRING" id="351160.RCIX1401"/>
<evidence type="ECO:0000313" key="3">
    <source>
        <dbReference type="Proteomes" id="UP000000663"/>
    </source>
</evidence>
<dbReference type="Proteomes" id="UP000000663">
    <property type="component" value="Chromosome"/>
</dbReference>
<dbReference type="PANTHER" id="PTHR43559">
    <property type="entry name" value="HYDROLASE YCAC-RELATED"/>
    <property type="match status" value="1"/>
</dbReference>
<dbReference type="InterPro" id="IPR036380">
    <property type="entry name" value="Isochorismatase-like_sf"/>
</dbReference>
<name>Q0W4M0_METAR</name>